<name>A0ABV3XEQ1_9ACTN</name>
<proteinExistence type="predicted"/>
<keyword evidence="3" id="KW-1185">Reference proteome</keyword>
<protein>
    <submittedName>
        <fullName evidence="2">GAP family protein</fullName>
    </submittedName>
</protein>
<dbReference type="Proteomes" id="UP001560045">
    <property type="component" value="Unassembled WGS sequence"/>
</dbReference>
<sequence>MDLQLLALVPLALVDSTSFGTLLVPVWFLLVPGQVRARRLLTFLGTIAGFYLLVGLVLLAGAEALRDGAARLAGSPVLAVLQLVLGATLLVLGLTTGRRREDDGARRPGRVLRWRDRAMGAEEGGGTGVLVGLALGAGVLEVATMLPYLGAVGLLSTSDLTAVQRGAALAGYCLVMVLPALGLLALRVLAARRVEPLLTRVGSWLERSGAETTAWVVGIVGFLLARDAIGRLPAVTALLDGIGVPGN</sequence>
<reference evidence="2 3" key="1">
    <citation type="submission" date="2024-06" db="EMBL/GenBank/DDBJ databases">
        <title>Draft genome sequence of Geodermatophilus badlandi, a novel member of the Geodermatophilaceae isolated from badland sedimentary rocks in the Red desert, Wyoming, USA.</title>
        <authorList>
            <person name="Ben Tekaya S."/>
            <person name="Nouioui I."/>
            <person name="Flores G.M."/>
            <person name="Shaal M.N."/>
            <person name="Bredoire F."/>
            <person name="Basile F."/>
            <person name="Van Diepen L."/>
            <person name="Ward N.L."/>
        </authorList>
    </citation>
    <scope>NUCLEOTIDE SEQUENCE [LARGE SCALE GENOMIC DNA]</scope>
    <source>
        <strain evidence="2 3">WL48A</strain>
    </source>
</reference>
<feature type="transmembrane region" description="Helical" evidence="1">
    <location>
        <begin position="77"/>
        <end position="97"/>
    </location>
</feature>
<accession>A0ABV3XEQ1</accession>
<dbReference type="RefSeq" id="WP_369206530.1">
    <property type="nucleotide sequence ID" value="NZ_JBFNXQ010000032.1"/>
</dbReference>
<feature type="transmembrane region" description="Helical" evidence="1">
    <location>
        <begin position="127"/>
        <end position="149"/>
    </location>
</feature>
<comment type="caution">
    <text evidence="2">The sequence shown here is derived from an EMBL/GenBank/DDBJ whole genome shotgun (WGS) entry which is preliminary data.</text>
</comment>
<evidence type="ECO:0000256" key="1">
    <source>
        <dbReference type="SAM" id="Phobius"/>
    </source>
</evidence>
<dbReference type="Pfam" id="PF11139">
    <property type="entry name" value="SfLAP"/>
    <property type="match status" value="1"/>
</dbReference>
<feature type="transmembrane region" description="Helical" evidence="1">
    <location>
        <begin position="6"/>
        <end position="31"/>
    </location>
</feature>
<gene>
    <name evidence="2" type="ORF">ABQ292_11925</name>
</gene>
<evidence type="ECO:0000313" key="2">
    <source>
        <dbReference type="EMBL" id="MEX5719066.1"/>
    </source>
</evidence>
<keyword evidence="1" id="KW-0472">Membrane</keyword>
<keyword evidence="1" id="KW-0812">Transmembrane</keyword>
<dbReference type="EMBL" id="JBFNXQ010000032">
    <property type="protein sequence ID" value="MEX5719066.1"/>
    <property type="molecule type" value="Genomic_DNA"/>
</dbReference>
<dbReference type="InterPro" id="IPR021315">
    <property type="entry name" value="Gap/Sap"/>
</dbReference>
<feature type="transmembrane region" description="Helical" evidence="1">
    <location>
        <begin position="43"/>
        <end position="65"/>
    </location>
</feature>
<keyword evidence="1" id="KW-1133">Transmembrane helix</keyword>
<feature type="transmembrane region" description="Helical" evidence="1">
    <location>
        <begin position="169"/>
        <end position="190"/>
    </location>
</feature>
<evidence type="ECO:0000313" key="3">
    <source>
        <dbReference type="Proteomes" id="UP001560045"/>
    </source>
</evidence>
<organism evidence="2 3">
    <name type="scientific">Geodermatophilus maliterrae</name>
    <dbReference type="NCBI Taxonomy" id="3162531"/>
    <lineage>
        <taxon>Bacteria</taxon>
        <taxon>Bacillati</taxon>
        <taxon>Actinomycetota</taxon>
        <taxon>Actinomycetes</taxon>
        <taxon>Geodermatophilales</taxon>
        <taxon>Geodermatophilaceae</taxon>
        <taxon>Geodermatophilus</taxon>
    </lineage>
</organism>